<evidence type="ECO:0000259" key="8">
    <source>
        <dbReference type="Pfam" id="PF23598"/>
    </source>
</evidence>
<dbReference type="OrthoDB" id="2018467at2759"/>
<name>A0A7N2KX68_QUELO</name>
<dbReference type="InterPro" id="IPR036388">
    <property type="entry name" value="WH-like_DNA-bd_sf"/>
</dbReference>
<evidence type="ECO:0000259" key="7">
    <source>
        <dbReference type="Pfam" id="PF23559"/>
    </source>
</evidence>
<dbReference type="GeneID" id="115975721"/>
<evidence type="ECO:0000313" key="10">
    <source>
        <dbReference type="Proteomes" id="UP000594261"/>
    </source>
</evidence>
<dbReference type="SUPFAM" id="SSF52058">
    <property type="entry name" value="L domain-like"/>
    <property type="match status" value="1"/>
</dbReference>
<evidence type="ECO:0000256" key="3">
    <source>
        <dbReference type="ARBA" id="ARBA00022821"/>
    </source>
</evidence>
<evidence type="ECO:0000259" key="6">
    <source>
        <dbReference type="Pfam" id="PF18052"/>
    </source>
</evidence>
<dbReference type="PANTHER" id="PTHR36766:SF61">
    <property type="entry name" value="NB-ARC DOMAIN DISEASE RESISTANCE PROTEIN"/>
    <property type="match status" value="1"/>
</dbReference>
<dbReference type="Gene3D" id="1.20.5.4130">
    <property type="match status" value="1"/>
</dbReference>
<feature type="domain" description="Disease resistance R13L4/SHOC-2-like LRR" evidence="8">
    <location>
        <begin position="572"/>
        <end position="762"/>
    </location>
</feature>
<gene>
    <name evidence="9" type="primary">LOC115975721</name>
</gene>
<evidence type="ECO:0000313" key="9">
    <source>
        <dbReference type="EnsemblPlants" id="QL02p047554:mrna:CDS:1"/>
    </source>
</evidence>
<dbReference type="Gene3D" id="3.80.10.10">
    <property type="entry name" value="Ribonuclease Inhibitor"/>
    <property type="match status" value="1"/>
</dbReference>
<feature type="domain" description="Disease resistance protein winged helix" evidence="7">
    <location>
        <begin position="429"/>
        <end position="499"/>
    </location>
</feature>
<dbReference type="Pfam" id="PF23598">
    <property type="entry name" value="LRR_14"/>
    <property type="match status" value="1"/>
</dbReference>
<dbReference type="AlphaFoldDB" id="A0A7N2KX68"/>
<evidence type="ECO:0000256" key="1">
    <source>
        <dbReference type="ARBA" id="ARBA00022737"/>
    </source>
</evidence>
<dbReference type="KEGG" id="qlo:115975721"/>
<protein>
    <submittedName>
        <fullName evidence="9">Uncharacterized protein</fullName>
    </submittedName>
</protein>
<dbReference type="Pfam" id="PF23559">
    <property type="entry name" value="WHD_DRP"/>
    <property type="match status" value="1"/>
</dbReference>
<dbReference type="InterPro" id="IPR041118">
    <property type="entry name" value="Rx_N"/>
</dbReference>
<sequence>MTELALSIAENVIKKLGSLAYQEICMSQDIASNLTKFQLTMSTIQAVLMDAEEKQVRNRALSVWLEQLKDVFYDAIDVLDEFECEDLRRKVVETYGNTSEQVLHSVLQSSFNPLGFRFKMGHRIKKIIERLEEIAKVRAQFYLNERLDDKSIGHREREMTHSFLCDSNVIGRADDKQKIVDLLMRPNEDNNAFVIAIVGIGGMGKTTLAQWVYNDERIARNFDTRIWVCVSDDFNILKLAKEILKCAGGRISENMTMDEVQVSLRNTLNEKNFFIVLDDVWNDDRSKWIDLKNLLIGGAKRSKIVVTTRIQEVALMMASGPIHNLKGLSEDDCLSLFLMWAFKEGEKQQYPTLIEIGKEIVTKSKGVPLAVKTLGGLLYSKFDDRDWIFIRDNEIWKLEQKENDILPALRLSYDQLPSSLKQCFAYCSLYPKDHIYFSDELIQSWMANSLLHNSNKNPQELEDIGLQYVKELFSRSLFQEFSDFGYCYIFKMHDLVHDLSLYVAQSDHCLVENTNNRKNYEKVRHVSILDYNLGANELTTFLHKLNNGARTIIFRNEDVDPINVNESFFKTCISRFKYLRLLDLRFLRFEVLPSSIGSLKHLRYLRLRRNKQIKKLPNSICDMQNLETLILDGCGGLEELPRDIRKMISLRYLWITTKQSRLLENGIECLYSLRTMVFYKCLKLESLPEGIQCLTSLRRLEFTSCESLMSLPRGLKYLIELESLIIFDCGKLNLMEGEDYPTSLRSLRIGSLPQLVALPQWLIRFGNTLQVLIIHFFENLEALPEWFPYLISLRKLVIWACPKLSSLPERMDCLTSLKELEIGYCLQLSRNCKRDVGKDWPKIAHVPLLKIV</sequence>
<dbReference type="Gene3D" id="3.40.50.300">
    <property type="entry name" value="P-loop containing nucleotide triphosphate hydrolases"/>
    <property type="match status" value="1"/>
</dbReference>
<reference evidence="9" key="2">
    <citation type="submission" date="2021-01" db="UniProtKB">
        <authorList>
            <consortium name="EnsemblPlants"/>
        </authorList>
    </citation>
    <scope>IDENTIFICATION</scope>
</reference>
<dbReference type="SUPFAM" id="SSF52540">
    <property type="entry name" value="P-loop containing nucleoside triphosphate hydrolases"/>
    <property type="match status" value="1"/>
</dbReference>
<dbReference type="GO" id="GO:0005524">
    <property type="term" value="F:ATP binding"/>
    <property type="evidence" value="ECO:0007669"/>
    <property type="project" value="UniProtKB-KW"/>
</dbReference>
<evidence type="ECO:0000256" key="4">
    <source>
        <dbReference type="ARBA" id="ARBA00022840"/>
    </source>
</evidence>
<dbReference type="FunFam" id="3.40.50.300:FF:001091">
    <property type="entry name" value="Probable disease resistance protein At1g61300"/>
    <property type="match status" value="1"/>
</dbReference>
<feature type="domain" description="NB-ARC" evidence="5">
    <location>
        <begin position="174"/>
        <end position="343"/>
    </location>
</feature>
<dbReference type="RefSeq" id="XP_030952479.1">
    <property type="nucleotide sequence ID" value="XM_031096619.1"/>
</dbReference>
<dbReference type="GO" id="GO:0051707">
    <property type="term" value="P:response to other organism"/>
    <property type="evidence" value="ECO:0007669"/>
    <property type="project" value="UniProtKB-ARBA"/>
</dbReference>
<keyword evidence="4" id="KW-0067">ATP-binding</keyword>
<dbReference type="FunFam" id="1.10.10.10:FF:000322">
    <property type="entry name" value="Probable disease resistance protein At1g63360"/>
    <property type="match status" value="1"/>
</dbReference>
<keyword evidence="1" id="KW-0677">Repeat</keyword>
<proteinExistence type="predicted"/>
<reference evidence="10" key="1">
    <citation type="journal article" date="2016" name="G3 (Bethesda)">
        <title>First Draft Assembly and Annotation of the Genome of a California Endemic Oak Quercus lobata Nee (Fagaceae).</title>
        <authorList>
            <person name="Sork V.L."/>
            <person name="Fitz-Gibbon S.T."/>
            <person name="Puiu D."/>
            <person name="Crepeau M."/>
            <person name="Gugger P.F."/>
            <person name="Sherman R."/>
            <person name="Stevens K."/>
            <person name="Langley C.H."/>
            <person name="Pellegrini M."/>
            <person name="Salzberg S.L."/>
        </authorList>
    </citation>
    <scope>NUCLEOTIDE SEQUENCE [LARGE SCALE GENOMIC DNA]</scope>
    <source>
        <strain evidence="10">cv. SW786</strain>
    </source>
</reference>
<dbReference type="RefSeq" id="XP_030952482.1">
    <property type="nucleotide sequence ID" value="XM_031096622.1"/>
</dbReference>
<keyword evidence="2" id="KW-0547">Nucleotide-binding</keyword>
<dbReference type="PRINTS" id="PR00364">
    <property type="entry name" value="DISEASERSIST"/>
</dbReference>
<dbReference type="OMA" id="RAVINGC"/>
<keyword evidence="10" id="KW-1185">Reference proteome</keyword>
<dbReference type="InterPro" id="IPR058922">
    <property type="entry name" value="WHD_DRP"/>
</dbReference>
<dbReference type="RefSeq" id="XP_030952481.1">
    <property type="nucleotide sequence ID" value="XM_031096621.1"/>
</dbReference>
<evidence type="ECO:0000256" key="2">
    <source>
        <dbReference type="ARBA" id="ARBA00022741"/>
    </source>
</evidence>
<keyword evidence="3" id="KW-0611">Plant defense</keyword>
<dbReference type="PANTHER" id="PTHR36766">
    <property type="entry name" value="PLANT BROAD-SPECTRUM MILDEW RESISTANCE PROTEIN RPW8"/>
    <property type="match status" value="1"/>
</dbReference>
<dbReference type="EnsemblPlants" id="QL02p047554:mrna">
    <property type="protein sequence ID" value="QL02p047554:mrna:CDS:1"/>
    <property type="gene ID" value="QL02p047554"/>
</dbReference>
<dbReference type="Pfam" id="PF00931">
    <property type="entry name" value="NB-ARC"/>
    <property type="match status" value="1"/>
</dbReference>
<accession>A0A7N2KX68</accession>
<dbReference type="Gene3D" id="1.10.10.10">
    <property type="entry name" value="Winged helix-like DNA-binding domain superfamily/Winged helix DNA-binding domain"/>
    <property type="match status" value="1"/>
</dbReference>
<dbReference type="Proteomes" id="UP000594261">
    <property type="component" value="Chromosome 2"/>
</dbReference>
<dbReference type="GO" id="GO:0043531">
    <property type="term" value="F:ADP binding"/>
    <property type="evidence" value="ECO:0007669"/>
    <property type="project" value="InterPro"/>
</dbReference>
<dbReference type="Pfam" id="PF18052">
    <property type="entry name" value="Rx_N"/>
    <property type="match status" value="1"/>
</dbReference>
<dbReference type="InterPro" id="IPR027417">
    <property type="entry name" value="P-loop_NTPase"/>
</dbReference>
<organism evidence="9 10">
    <name type="scientific">Quercus lobata</name>
    <name type="common">Valley oak</name>
    <dbReference type="NCBI Taxonomy" id="97700"/>
    <lineage>
        <taxon>Eukaryota</taxon>
        <taxon>Viridiplantae</taxon>
        <taxon>Streptophyta</taxon>
        <taxon>Embryophyta</taxon>
        <taxon>Tracheophyta</taxon>
        <taxon>Spermatophyta</taxon>
        <taxon>Magnoliopsida</taxon>
        <taxon>eudicotyledons</taxon>
        <taxon>Gunneridae</taxon>
        <taxon>Pentapetalae</taxon>
        <taxon>rosids</taxon>
        <taxon>fabids</taxon>
        <taxon>Fagales</taxon>
        <taxon>Fagaceae</taxon>
        <taxon>Quercus</taxon>
    </lineage>
</organism>
<feature type="domain" description="Disease resistance N-terminal" evidence="6">
    <location>
        <begin position="10"/>
        <end position="97"/>
    </location>
</feature>
<dbReference type="InParanoid" id="A0A7N2KX68"/>
<dbReference type="Gramene" id="QL02p047554:mrna">
    <property type="protein sequence ID" value="QL02p047554:mrna:CDS:1"/>
    <property type="gene ID" value="QL02p047554"/>
</dbReference>
<evidence type="ECO:0000259" key="5">
    <source>
        <dbReference type="Pfam" id="PF00931"/>
    </source>
</evidence>
<dbReference type="GO" id="GO:0006952">
    <property type="term" value="P:defense response"/>
    <property type="evidence" value="ECO:0007669"/>
    <property type="project" value="UniProtKB-KW"/>
</dbReference>
<dbReference type="InterPro" id="IPR002182">
    <property type="entry name" value="NB-ARC"/>
</dbReference>
<dbReference type="InterPro" id="IPR055414">
    <property type="entry name" value="LRR_R13L4/SHOC2-like"/>
</dbReference>
<dbReference type="InterPro" id="IPR032675">
    <property type="entry name" value="LRR_dom_sf"/>
</dbReference>